<dbReference type="Proteomes" id="UP000295129">
    <property type="component" value="Unassembled WGS sequence"/>
</dbReference>
<keyword evidence="1" id="KW-0479">Metal-binding</keyword>
<dbReference type="OrthoDB" id="9805307at2"/>
<gene>
    <name evidence="3" type="ORF">C7389_1438</name>
</gene>
<comment type="caution">
    <text evidence="3">The sequence shown here is derived from an EMBL/GenBank/DDBJ whole genome shotgun (WGS) entry which is preliminary data.</text>
</comment>
<sequence length="234" mass="25216">MSTQTSYLFAPEIPSLPVAGSDERFPVRRVYCVGRNYADHAREMGSDPEREPPFFFAKHPDSLVEDGGVFPYPPGSSDVHHEIELVVALGRGGVDIAVEQALAHVYGYAVGLDMTRRDLQGEARRTGRPWEVGKAFDHAAPCSALVPAARIGHPTAGAIWLEVNGETRQRGDISALIWSIPEVIAYLSRLFELRPGDLIYTGTPAGVGPVKEGDRLKGEVEGVGTLSVTVGARG</sequence>
<evidence type="ECO:0000313" key="3">
    <source>
        <dbReference type="EMBL" id="TDN43077.1"/>
    </source>
</evidence>
<name>A0A4R6DEU0_9RHOO</name>
<protein>
    <submittedName>
        <fullName evidence="3">Fumarylpyruvate hydrolase</fullName>
    </submittedName>
</protein>
<dbReference type="SUPFAM" id="SSF56529">
    <property type="entry name" value="FAH"/>
    <property type="match status" value="1"/>
</dbReference>
<dbReference type="Gene3D" id="3.90.850.10">
    <property type="entry name" value="Fumarylacetoacetase-like, C-terminal domain"/>
    <property type="match status" value="1"/>
</dbReference>
<reference evidence="3 4" key="1">
    <citation type="submission" date="2019-03" db="EMBL/GenBank/DDBJ databases">
        <title>Genomic Encyclopedia of Type Strains, Phase IV (KMG-IV): sequencing the most valuable type-strain genomes for metagenomic binning, comparative biology and taxonomic classification.</title>
        <authorList>
            <person name="Goeker M."/>
        </authorList>
    </citation>
    <scope>NUCLEOTIDE SEQUENCE [LARGE SCALE GENOMIC DNA]</scope>
    <source>
        <strain evidence="3 4">DSM 12121</strain>
    </source>
</reference>
<accession>A0A4R6DEU0</accession>
<dbReference type="RefSeq" id="WP_133595262.1">
    <property type="nucleotide sequence ID" value="NZ_SNVV01000043.1"/>
</dbReference>
<dbReference type="PANTHER" id="PTHR11820:SF90">
    <property type="entry name" value="FLUTATHIONE S-TRANSFERASE"/>
    <property type="match status" value="1"/>
</dbReference>
<evidence type="ECO:0000259" key="2">
    <source>
        <dbReference type="Pfam" id="PF01557"/>
    </source>
</evidence>
<evidence type="ECO:0000313" key="4">
    <source>
        <dbReference type="Proteomes" id="UP000295129"/>
    </source>
</evidence>
<feature type="domain" description="Fumarylacetoacetase-like C-terminal" evidence="2">
    <location>
        <begin position="30"/>
        <end position="230"/>
    </location>
</feature>
<dbReference type="InterPro" id="IPR036663">
    <property type="entry name" value="Fumarylacetoacetase_C_sf"/>
</dbReference>
<dbReference type="InterPro" id="IPR011234">
    <property type="entry name" value="Fumarylacetoacetase-like_C"/>
</dbReference>
<organism evidence="3 4">
    <name type="scientific">Azoarcus indigens</name>
    <dbReference type="NCBI Taxonomy" id="29545"/>
    <lineage>
        <taxon>Bacteria</taxon>
        <taxon>Pseudomonadati</taxon>
        <taxon>Pseudomonadota</taxon>
        <taxon>Betaproteobacteria</taxon>
        <taxon>Rhodocyclales</taxon>
        <taxon>Zoogloeaceae</taxon>
        <taxon>Azoarcus</taxon>
    </lineage>
</organism>
<dbReference type="GO" id="GO:0046872">
    <property type="term" value="F:metal ion binding"/>
    <property type="evidence" value="ECO:0007669"/>
    <property type="project" value="UniProtKB-KW"/>
</dbReference>
<keyword evidence="3" id="KW-0378">Hydrolase</keyword>
<keyword evidence="4" id="KW-1185">Reference proteome</keyword>
<dbReference type="GO" id="GO:0018773">
    <property type="term" value="F:acetylpyruvate hydrolase activity"/>
    <property type="evidence" value="ECO:0007669"/>
    <property type="project" value="TreeGrafter"/>
</dbReference>
<dbReference type="AlphaFoldDB" id="A0A4R6DEU0"/>
<proteinExistence type="predicted"/>
<dbReference type="PANTHER" id="PTHR11820">
    <property type="entry name" value="ACYLPYRUVASE"/>
    <property type="match status" value="1"/>
</dbReference>
<dbReference type="Pfam" id="PF01557">
    <property type="entry name" value="FAA_hydrolase"/>
    <property type="match status" value="1"/>
</dbReference>
<keyword evidence="3" id="KW-0670">Pyruvate</keyword>
<dbReference type="EMBL" id="SNVV01000043">
    <property type="protein sequence ID" value="TDN43077.1"/>
    <property type="molecule type" value="Genomic_DNA"/>
</dbReference>
<evidence type="ECO:0000256" key="1">
    <source>
        <dbReference type="ARBA" id="ARBA00022723"/>
    </source>
</evidence>